<sequence>MSWLQLLGFVFVIPSVQALLRFGCGQLVTQRFDPLVTPGQVSPHVHQIVGGNAFNLTMPPELDVPGTATCTTCRFKEDKSNYWTAVMYFKHANGSFARVPQIPNHFTGNYNGGMTVYYNQPPSGTSRVSAFAKASTSFTEQGFRMITGKPMDRANRNYDTTRGEAWSLSFRCWQTTGPFDYSNSHAIGPGPFDSLNLPNRVCPGGIRSNTFFPTCWDGKNLDSPDHASHVSFFESPTNPRVGLFLQDGTCPESHPVKLPQLFFETVWDTRPFNSMYPTDGSQPFVLSSGDPTGYGHHGDYLFGWEGDSLQRAMDKCLDIGGRPEDCKELTIISDEDMNKCIQRPQVNEKVEGEYIPALPGCNPLQSGPQTATLIRDCTAISTIGFAATPVPHQG</sequence>
<feature type="signal peptide" evidence="1">
    <location>
        <begin position="1"/>
        <end position="18"/>
    </location>
</feature>
<proteinExistence type="predicted"/>
<evidence type="ECO:0000313" key="4">
    <source>
        <dbReference type="Proteomes" id="UP000307440"/>
    </source>
</evidence>
<dbReference type="STRING" id="230819.A0A5C3LFY3"/>
<dbReference type="Proteomes" id="UP000307440">
    <property type="component" value="Unassembled WGS sequence"/>
</dbReference>
<reference evidence="3 4" key="1">
    <citation type="journal article" date="2019" name="Nat. Ecol. Evol.">
        <title>Megaphylogeny resolves global patterns of mushroom evolution.</title>
        <authorList>
            <person name="Varga T."/>
            <person name="Krizsan K."/>
            <person name="Foldi C."/>
            <person name="Dima B."/>
            <person name="Sanchez-Garcia M."/>
            <person name="Sanchez-Ramirez S."/>
            <person name="Szollosi G.J."/>
            <person name="Szarkandi J.G."/>
            <person name="Papp V."/>
            <person name="Albert L."/>
            <person name="Andreopoulos W."/>
            <person name="Angelini C."/>
            <person name="Antonin V."/>
            <person name="Barry K.W."/>
            <person name="Bougher N.L."/>
            <person name="Buchanan P."/>
            <person name="Buyck B."/>
            <person name="Bense V."/>
            <person name="Catcheside P."/>
            <person name="Chovatia M."/>
            <person name="Cooper J."/>
            <person name="Damon W."/>
            <person name="Desjardin D."/>
            <person name="Finy P."/>
            <person name="Geml J."/>
            <person name="Haridas S."/>
            <person name="Hughes K."/>
            <person name="Justo A."/>
            <person name="Karasinski D."/>
            <person name="Kautmanova I."/>
            <person name="Kiss B."/>
            <person name="Kocsube S."/>
            <person name="Kotiranta H."/>
            <person name="LaButti K.M."/>
            <person name="Lechner B.E."/>
            <person name="Liimatainen K."/>
            <person name="Lipzen A."/>
            <person name="Lukacs Z."/>
            <person name="Mihaltcheva S."/>
            <person name="Morgado L.N."/>
            <person name="Niskanen T."/>
            <person name="Noordeloos M.E."/>
            <person name="Ohm R.A."/>
            <person name="Ortiz-Santana B."/>
            <person name="Ovrebo C."/>
            <person name="Racz N."/>
            <person name="Riley R."/>
            <person name="Savchenko A."/>
            <person name="Shiryaev A."/>
            <person name="Soop K."/>
            <person name="Spirin V."/>
            <person name="Szebenyi C."/>
            <person name="Tomsovsky M."/>
            <person name="Tulloss R.E."/>
            <person name="Uehling J."/>
            <person name="Grigoriev I.V."/>
            <person name="Vagvolgyi C."/>
            <person name="Papp T."/>
            <person name="Martin F.M."/>
            <person name="Miettinen O."/>
            <person name="Hibbett D.S."/>
            <person name="Nagy L.G."/>
        </authorList>
    </citation>
    <scope>NUCLEOTIDE SEQUENCE [LARGE SCALE GENOMIC DNA]</scope>
    <source>
        <strain evidence="3 4">CBS 121175</strain>
    </source>
</reference>
<evidence type="ECO:0000259" key="2">
    <source>
        <dbReference type="Pfam" id="PF09362"/>
    </source>
</evidence>
<keyword evidence="4" id="KW-1185">Reference proteome</keyword>
<keyword evidence="1" id="KW-0732">Signal</keyword>
<feature type="chain" id="PRO_5022688017" description="DUF1996 domain-containing protein" evidence="1">
    <location>
        <begin position="19"/>
        <end position="394"/>
    </location>
</feature>
<dbReference type="EMBL" id="ML210165">
    <property type="protein sequence ID" value="TFK27421.1"/>
    <property type="molecule type" value="Genomic_DNA"/>
</dbReference>
<organism evidence="3 4">
    <name type="scientific">Coprinopsis marcescibilis</name>
    <name type="common">Agaric fungus</name>
    <name type="synonym">Psathyrella marcescibilis</name>
    <dbReference type="NCBI Taxonomy" id="230819"/>
    <lineage>
        <taxon>Eukaryota</taxon>
        <taxon>Fungi</taxon>
        <taxon>Dikarya</taxon>
        <taxon>Basidiomycota</taxon>
        <taxon>Agaricomycotina</taxon>
        <taxon>Agaricomycetes</taxon>
        <taxon>Agaricomycetidae</taxon>
        <taxon>Agaricales</taxon>
        <taxon>Agaricineae</taxon>
        <taxon>Psathyrellaceae</taxon>
        <taxon>Coprinopsis</taxon>
    </lineage>
</organism>
<gene>
    <name evidence="3" type="ORF">FA15DRAFT_635897</name>
</gene>
<dbReference type="Pfam" id="PF09362">
    <property type="entry name" value="DUF1996"/>
    <property type="match status" value="1"/>
</dbReference>
<feature type="domain" description="DUF1996" evidence="2">
    <location>
        <begin position="33"/>
        <end position="304"/>
    </location>
</feature>
<dbReference type="OrthoDB" id="74764at2759"/>
<dbReference type="PANTHER" id="PTHR43662">
    <property type="match status" value="1"/>
</dbReference>
<dbReference type="AlphaFoldDB" id="A0A5C3LFY3"/>
<dbReference type="PANTHER" id="PTHR43662:SF3">
    <property type="entry name" value="DOMAIN PROTEIN, PUTATIVE (AFU_ORTHOLOGUE AFUA_6G11970)-RELATED"/>
    <property type="match status" value="1"/>
</dbReference>
<evidence type="ECO:0000313" key="3">
    <source>
        <dbReference type="EMBL" id="TFK27421.1"/>
    </source>
</evidence>
<protein>
    <recommendedName>
        <fullName evidence="2">DUF1996 domain-containing protein</fullName>
    </recommendedName>
</protein>
<evidence type="ECO:0000256" key="1">
    <source>
        <dbReference type="SAM" id="SignalP"/>
    </source>
</evidence>
<dbReference type="InterPro" id="IPR018535">
    <property type="entry name" value="DUF1996"/>
</dbReference>
<accession>A0A5C3LFY3</accession>
<name>A0A5C3LFY3_COPMA</name>